<gene>
    <name evidence="2" type="ORF">EVAR_39468_1</name>
</gene>
<reference evidence="2 3" key="1">
    <citation type="journal article" date="2019" name="Commun. Biol.">
        <title>The bagworm genome reveals a unique fibroin gene that provides high tensile strength.</title>
        <authorList>
            <person name="Kono N."/>
            <person name="Nakamura H."/>
            <person name="Ohtoshi R."/>
            <person name="Tomita M."/>
            <person name="Numata K."/>
            <person name="Arakawa K."/>
        </authorList>
    </citation>
    <scope>NUCLEOTIDE SEQUENCE [LARGE SCALE GENOMIC DNA]</scope>
</reference>
<evidence type="ECO:0000256" key="1">
    <source>
        <dbReference type="SAM" id="MobiDB-lite"/>
    </source>
</evidence>
<feature type="region of interest" description="Disordered" evidence="1">
    <location>
        <begin position="1"/>
        <end position="63"/>
    </location>
</feature>
<dbReference type="OrthoDB" id="7487503at2759"/>
<name>A0A4C1W0T0_EUMVA</name>
<feature type="compositionally biased region" description="Gly residues" evidence="1">
    <location>
        <begin position="26"/>
        <end position="35"/>
    </location>
</feature>
<comment type="caution">
    <text evidence="2">The sequence shown here is derived from an EMBL/GenBank/DDBJ whole genome shotgun (WGS) entry which is preliminary data.</text>
</comment>
<dbReference type="EMBL" id="BGZK01000453">
    <property type="protein sequence ID" value="GBP44460.1"/>
    <property type="molecule type" value="Genomic_DNA"/>
</dbReference>
<dbReference type="AlphaFoldDB" id="A0A4C1W0T0"/>
<proteinExistence type="predicted"/>
<accession>A0A4C1W0T0</accession>
<organism evidence="2 3">
    <name type="scientific">Eumeta variegata</name>
    <name type="common">Bagworm moth</name>
    <name type="synonym">Eumeta japonica</name>
    <dbReference type="NCBI Taxonomy" id="151549"/>
    <lineage>
        <taxon>Eukaryota</taxon>
        <taxon>Metazoa</taxon>
        <taxon>Ecdysozoa</taxon>
        <taxon>Arthropoda</taxon>
        <taxon>Hexapoda</taxon>
        <taxon>Insecta</taxon>
        <taxon>Pterygota</taxon>
        <taxon>Neoptera</taxon>
        <taxon>Endopterygota</taxon>
        <taxon>Lepidoptera</taxon>
        <taxon>Glossata</taxon>
        <taxon>Ditrysia</taxon>
        <taxon>Tineoidea</taxon>
        <taxon>Psychidae</taxon>
        <taxon>Oiketicinae</taxon>
        <taxon>Eumeta</taxon>
    </lineage>
</organism>
<sequence>MPVFLSSTEEEGTGPADSPGLKERGGAGGAGGAGAAGSRCGSPGSATPPHDDLEHSIPATLIQDPNADRTDLLSSFDIRFYVIDNSPICRPVGPRHSGTSSPKTPRAFQLLYHKVAWPHLSMSFYIAPPVVQKYTSRVTARRSDNVIRIPATGSSPLPAVSRSVSLCRLLSTSSVMVMRCREHLLHGAFWTRRTGRRIRSVVAAIIAYVSVSRARHAHVALRRDVTQAGFGRSRRFVRRRPASRLVRDPSAL</sequence>
<evidence type="ECO:0000313" key="3">
    <source>
        <dbReference type="Proteomes" id="UP000299102"/>
    </source>
</evidence>
<evidence type="ECO:0000313" key="2">
    <source>
        <dbReference type="EMBL" id="GBP44460.1"/>
    </source>
</evidence>
<dbReference type="Proteomes" id="UP000299102">
    <property type="component" value="Unassembled WGS sequence"/>
</dbReference>
<protein>
    <submittedName>
        <fullName evidence="2">Uncharacterized protein</fullName>
    </submittedName>
</protein>
<keyword evidence="3" id="KW-1185">Reference proteome</keyword>